<name>A0ABZ2C4V3_9PROT</name>
<dbReference type="PANTHER" id="PTHR43377:SF6">
    <property type="entry name" value="GFO_IDH_MOCA-LIKE OXIDOREDUCTASE N-TERMINAL DOMAIN-CONTAINING PROTEIN"/>
    <property type="match status" value="1"/>
</dbReference>
<dbReference type="InterPro" id="IPR055170">
    <property type="entry name" value="GFO_IDH_MocA-like_dom"/>
</dbReference>
<dbReference type="Pfam" id="PF01408">
    <property type="entry name" value="GFO_IDH_MocA"/>
    <property type="match status" value="1"/>
</dbReference>
<gene>
    <name evidence="3" type="ORF">Bealeia1_01701</name>
</gene>
<feature type="domain" description="Gfo/Idh/MocA-like oxidoreductase N-terminal" evidence="1">
    <location>
        <begin position="13"/>
        <end position="127"/>
    </location>
</feature>
<proteinExistence type="predicted"/>
<feature type="domain" description="GFO/IDH/MocA-like oxidoreductase" evidence="2">
    <location>
        <begin position="135"/>
        <end position="244"/>
    </location>
</feature>
<dbReference type="Proteomes" id="UP001330434">
    <property type="component" value="Chromosome"/>
</dbReference>
<evidence type="ECO:0000313" key="4">
    <source>
        <dbReference type="Proteomes" id="UP001330434"/>
    </source>
</evidence>
<protein>
    <submittedName>
        <fullName evidence="3">Gfo/Idh/MocA family oxidoreductase</fullName>
    </submittedName>
</protein>
<dbReference type="Gene3D" id="3.40.50.720">
    <property type="entry name" value="NAD(P)-binding Rossmann-like Domain"/>
    <property type="match status" value="1"/>
</dbReference>
<evidence type="ECO:0000259" key="2">
    <source>
        <dbReference type="Pfam" id="PF22725"/>
    </source>
</evidence>
<dbReference type="SUPFAM" id="SSF55347">
    <property type="entry name" value="Glyceraldehyde-3-phosphate dehydrogenase-like, C-terminal domain"/>
    <property type="match status" value="1"/>
</dbReference>
<dbReference type="SUPFAM" id="SSF51735">
    <property type="entry name" value="NAD(P)-binding Rossmann-fold domains"/>
    <property type="match status" value="1"/>
</dbReference>
<evidence type="ECO:0000313" key="3">
    <source>
        <dbReference type="EMBL" id="WVX67494.1"/>
    </source>
</evidence>
<dbReference type="InterPro" id="IPR051450">
    <property type="entry name" value="Gfo/Idh/MocA_Oxidoreductases"/>
</dbReference>
<organism evidence="3 4">
    <name type="scientific">Candidatus Bealeia paramacronuclearis</name>
    <dbReference type="NCBI Taxonomy" id="1921001"/>
    <lineage>
        <taxon>Bacteria</taxon>
        <taxon>Pseudomonadati</taxon>
        <taxon>Pseudomonadota</taxon>
        <taxon>Alphaproteobacteria</taxon>
        <taxon>Holosporales</taxon>
        <taxon>Holosporaceae</taxon>
        <taxon>Candidatus Bealeia</taxon>
    </lineage>
</organism>
<dbReference type="EMBL" id="CP133270">
    <property type="protein sequence ID" value="WVX67494.1"/>
    <property type="molecule type" value="Genomic_DNA"/>
</dbReference>
<evidence type="ECO:0000259" key="1">
    <source>
        <dbReference type="Pfam" id="PF01408"/>
    </source>
</evidence>
<accession>A0ABZ2C4V3</accession>
<dbReference type="RefSeq" id="WP_331256229.1">
    <property type="nucleotide sequence ID" value="NZ_JAVHWZ010000002.1"/>
</dbReference>
<reference evidence="3 4" key="1">
    <citation type="journal article" date="2024" name="Environ. Microbiol.">
        <title>Novel evolutionary insights on the interactions of the Holosporales (Alphaproteobacteria) with eukaryotic hosts from comparative genomics.</title>
        <authorList>
            <person name="Giovannini M."/>
            <person name="Petroni G."/>
            <person name="Castelli M."/>
        </authorList>
    </citation>
    <scope>NUCLEOTIDE SEQUENCE [LARGE SCALE GENOMIC DNA]</scope>
    <source>
        <strain evidence="3 4">US_Bl 15I1</strain>
    </source>
</reference>
<sequence length="347" mass="38046">MVGNVTQDYTHISLGLIGCGAWGKNLARNFKALGVLRAVADASPARTQEFSELFNVPTLSAPELVKSAEIQAVIIATTAEEHFTLAKAALLSGKDVYVEKPLTLTNPEALELCKIAREQNAILMVGHILKYHPSFQALLKQIQDGAIGDILYIQSVRHGLGRIRRKEDVLWDFAPHDLAMILEIAGESPLSVSAEGGAALVQNYATIASLNLEFPSGLKASVSTSWVSPIKEQRLVVTGTKGVIVFDDRKSWEEKVILFKNHVLWNEDMPHTNFECEGIAIPHPQAEPLKAECQHFLDAILSREIPHTPGEEGLLITTILEVAQEALLTQKAIFMDDAPQPQKLRAI</sequence>
<keyword evidence="4" id="KW-1185">Reference proteome</keyword>
<dbReference type="PANTHER" id="PTHR43377">
    <property type="entry name" value="BILIVERDIN REDUCTASE A"/>
    <property type="match status" value="1"/>
</dbReference>
<dbReference type="InterPro" id="IPR036291">
    <property type="entry name" value="NAD(P)-bd_dom_sf"/>
</dbReference>
<dbReference type="Gene3D" id="3.30.360.10">
    <property type="entry name" value="Dihydrodipicolinate Reductase, domain 2"/>
    <property type="match status" value="1"/>
</dbReference>
<dbReference type="Pfam" id="PF22725">
    <property type="entry name" value="GFO_IDH_MocA_C3"/>
    <property type="match status" value="1"/>
</dbReference>
<dbReference type="InterPro" id="IPR000683">
    <property type="entry name" value="Gfo/Idh/MocA-like_OxRdtase_N"/>
</dbReference>